<dbReference type="RefSeq" id="WP_216455635.1">
    <property type="nucleotide sequence ID" value="NZ_JAHLQL010000001.1"/>
</dbReference>
<keyword evidence="7" id="KW-0472">Membrane</keyword>
<comment type="subcellular location">
    <subcellularLocation>
        <location evidence="1">Cell membrane</location>
        <topology evidence="1">Peripheral membrane protein</topology>
    </subcellularLocation>
</comment>
<accession>A0ABS6EWQ4</accession>
<evidence type="ECO:0000256" key="4">
    <source>
        <dbReference type="ARBA" id="ARBA00022741"/>
    </source>
</evidence>
<evidence type="ECO:0000256" key="3">
    <source>
        <dbReference type="ARBA" id="ARBA00022475"/>
    </source>
</evidence>
<keyword evidence="10" id="KW-1185">Reference proteome</keyword>
<keyword evidence="6" id="KW-1278">Translocase</keyword>
<dbReference type="Pfam" id="PF00005">
    <property type="entry name" value="ABC_tran"/>
    <property type="match status" value="2"/>
</dbReference>
<dbReference type="PROSITE" id="PS50893">
    <property type="entry name" value="ABC_TRANSPORTER_2"/>
    <property type="match status" value="2"/>
</dbReference>
<gene>
    <name evidence="9" type="ORF">KQI89_01520</name>
</gene>
<keyword evidence="4" id="KW-0547">Nucleotide-binding</keyword>
<evidence type="ECO:0000313" key="10">
    <source>
        <dbReference type="Proteomes" id="UP000736583"/>
    </source>
</evidence>
<dbReference type="PANTHER" id="PTHR43553">
    <property type="entry name" value="HEAVY METAL TRANSPORTER"/>
    <property type="match status" value="1"/>
</dbReference>
<feature type="domain" description="ABC transporter" evidence="8">
    <location>
        <begin position="4"/>
        <end position="244"/>
    </location>
</feature>
<dbReference type="NCBIfam" id="NF010167">
    <property type="entry name" value="PRK13648.1"/>
    <property type="match status" value="2"/>
</dbReference>
<comment type="caution">
    <text evidence="9">The sequence shown here is derived from an EMBL/GenBank/DDBJ whole genome shotgun (WGS) entry which is preliminary data.</text>
</comment>
<dbReference type="CDD" id="cd03225">
    <property type="entry name" value="ABC_cobalt_CbiO_domain1"/>
    <property type="match status" value="2"/>
</dbReference>
<name>A0ABS6EWQ4_9CLOT</name>
<keyword evidence="3" id="KW-1003">Cell membrane</keyword>
<evidence type="ECO:0000259" key="8">
    <source>
        <dbReference type="PROSITE" id="PS50893"/>
    </source>
</evidence>
<evidence type="ECO:0000256" key="5">
    <source>
        <dbReference type="ARBA" id="ARBA00022840"/>
    </source>
</evidence>
<evidence type="ECO:0000256" key="1">
    <source>
        <dbReference type="ARBA" id="ARBA00004202"/>
    </source>
</evidence>
<dbReference type="InterPro" id="IPR015856">
    <property type="entry name" value="ABC_transpr_CbiO/EcfA_su"/>
</dbReference>
<dbReference type="InterPro" id="IPR003593">
    <property type="entry name" value="AAA+_ATPase"/>
</dbReference>
<evidence type="ECO:0000256" key="2">
    <source>
        <dbReference type="ARBA" id="ARBA00022448"/>
    </source>
</evidence>
<keyword evidence="2" id="KW-0813">Transport</keyword>
<evidence type="ECO:0000313" key="9">
    <source>
        <dbReference type="EMBL" id="MBU5590433.1"/>
    </source>
</evidence>
<dbReference type="InterPro" id="IPR050095">
    <property type="entry name" value="ECF_ABC_transporter_ATP-bd"/>
</dbReference>
<protein>
    <submittedName>
        <fullName evidence="9">ATP-binding cassette domain-containing protein</fullName>
    </submittedName>
</protein>
<dbReference type="PROSITE" id="PS00211">
    <property type="entry name" value="ABC_TRANSPORTER_1"/>
    <property type="match status" value="2"/>
</dbReference>
<evidence type="ECO:0000256" key="7">
    <source>
        <dbReference type="ARBA" id="ARBA00023136"/>
    </source>
</evidence>
<dbReference type="EMBL" id="JAHLQL010000001">
    <property type="protein sequence ID" value="MBU5590433.1"/>
    <property type="molecule type" value="Genomic_DNA"/>
</dbReference>
<organism evidence="9 10">
    <name type="scientific">Clostridium simiarum</name>
    <dbReference type="NCBI Taxonomy" id="2841506"/>
    <lineage>
        <taxon>Bacteria</taxon>
        <taxon>Bacillati</taxon>
        <taxon>Bacillota</taxon>
        <taxon>Clostridia</taxon>
        <taxon>Eubacteriales</taxon>
        <taxon>Clostridiaceae</taxon>
        <taxon>Clostridium</taxon>
    </lineage>
</organism>
<proteinExistence type="predicted"/>
<evidence type="ECO:0000256" key="6">
    <source>
        <dbReference type="ARBA" id="ARBA00022967"/>
    </source>
</evidence>
<reference evidence="9 10" key="1">
    <citation type="submission" date="2021-06" db="EMBL/GenBank/DDBJ databases">
        <authorList>
            <person name="Sun Q."/>
            <person name="Li D."/>
        </authorList>
    </citation>
    <scope>NUCLEOTIDE SEQUENCE [LARGE SCALE GENOMIC DNA]</scope>
    <source>
        <strain evidence="9 10">MSJ-4</strain>
    </source>
</reference>
<dbReference type="Proteomes" id="UP000736583">
    <property type="component" value="Unassembled WGS sequence"/>
</dbReference>
<dbReference type="GO" id="GO:0005524">
    <property type="term" value="F:ATP binding"/>
    <property type="evidence" value="ECO:0007669"/>
    <property type="project" value="UniProtKB-KW"/>
</dbReference>
<dbReference type="PANTHER" id="PTHR43553:SF27">
    <property type="entry name" value="ENERGY-COUPLING FACTOR TRANSPORTER ATP-BINDING PROTEIN ECFA2"/>
    <property type="match status" value="1"/>
</dbReference>
<feature type="domain" description="ABC transporter" evidence="8">
    <location>
        <begin position="308"/>
        <end position="536"/>
    </location>
</feature>
<keyword evidence="5 9" id="KW-0067">ATP-binding</keyword>
<dbReference type="SMART" id="SM00382">
    <property type="entry name" value="AAA"/>
    <property type="match status" value="2"/>
</dbReference>
<dbReference type="InterPro" id="IPR017871">
    <property type="entry name" value="ABC_transporter-like_CS"/>
</dbReference>
<sequence>MNHINIENLDYTYPNAEKSSLKDINLSIEKGEFVLIIGKSGSGKSTLAKCIAGTIPNFYGGTLKGKLEIEGIGYIDKRSSNQLRSISMVFQDPERQLVMNKVHREIAFGLENLGLSTEEINRRVWETLQFCNLLDLAKRDIKTLSGGQKQKVAIASALAMMDDCIILDEPISQLDPSSAEEIINLTKKINEELGITVIVIEQRIEKWLELSDKVIFMKNGAIDFNGEPKDFYGSSYYGFMPSYIKILKYMKIESYPKNFKDARVLIENKFGLIDIKEDNLYYEKQEKGIPKGILKRIFSKEEKEQYEISIQEMKVFYKDYLALKSINLDIKQGDFCCLLGPNGAGKSTLFKAIMNLTEYKGTIKFQGKEIKSWDKRDLYKNIAYVSQNPNDYISKDTVYNEIKFTLDNYGISNEEKIKEIMISLNLTHLKDKNPRDISGGERQRLAIATMLVLEPKVILLDEPTRGLDNENKENLSRILKHINESGITIILITHDMDFAASCGRNFLLLFNGELISKGSLQQAFKEGFYYTTTVHKLFTNVQKNIFNIEDVKNIYQNSLRREL</sequence>
<dbReference type="InterPro" id="IPR003439">
    <property type="entry name" value="ABC_transporter-like_ATP-bd"/>
</dbReference>